<dbReference type="EMBL" id="CP001707">
    <property type="protein sequence ID" value="ACV27529.1"/>
    <property type="molecule type" value="Genomic_DNA"/>
</dbReference>
<dbReference type="InterPro" id="IPR021796">
    <property type="entry name" value="Tll0287-like_dom"/>
</dbReference>
<evidence type="ECO:0000313" key="3">
    <source>
        <dbReference type="Proteomes" id="UP000001231"/>
    </source>
</evidence>
<feature type="domain" description="Tll0287-like" evidence="1">
    <location>
        <begin position="35"/>
        <end position="184"/>
    </location>
</feature>
<dbReference type="KEGG" id="kko:Kkor_2119"/>
<dbReference type="STRING" id="523791.Kkor_2119"/>
<reference evidence="2 3" key="1">
    <citation type="journal article" date="2009" name="Stand. Genomic Sci.">
        <title>Complete genome sequence of Kangiella koreensis type strain (SW-125).</title>
        <authorList>
            <person name="Han C."/>
            <person name="Sikorski J."/>
            <person name="Lapidus A."/>
            <person name="Nolan M."/>
            <person name="Glavina Del Rio T."/>
            <person name="Tice H."/>
            <person name="Cheng J.F."/>
            <person name="Lucas S."/>
            <person name="Chen F."/>
            <person name="Copeland A."/>
            <person name="Ivanova N."/>
            <person name="Mavromatis K."/>
            <person name="Ovchinnikova G."/>
            <person name="Pati A."/>
            <person name="Bruce D."/>
            <person name="Goodwin L."/>
            <person name="Pitluck S."/>
            <person name="Chen A."/>
            <person name="Palaniappan K."/>
            <person name="Land M."/>
            <person name="Hauser L."/>
            <person name="Chang Y.J."/>
            <person name="Jeffries C.D."/>
            <person name="Chain P."/>
            <person name="Saunders E."/>
            <person name="Brettin T."/>
            <person name="Goker M."/>
            <person name="Tindall B.J."/>
            <person name="Bristow J."/>
            <person name="Eisen J.A."/>
            <person name="Markowitz V."/>
            <person name="Hugenholtz P."/>
            <person name="Kyrpides N.C."/>
            <person name="Klenk H.P."/>
            <person name="Detter J.C."/>
        </authorList>
    </citation>
    <scope>NUCLEOTIDE SEQUENCE [LARGE SCALE GENOMIC DNA]</scope>
    <source>
        <strain evidence="3">DSM 16069 / KCTC 12182 / SW-125</strain>
    </source>
</reference>
<dbReference type="eggNOG" id="COG1472">
    <property type="taxonomic scope" value="Bacteria"/>
</dbReference>
<keyword evidence="3" id="KW-1185">Reference proteome</keyword>
<dbReference type="Proteomes" id="UP000001231">
    <property type="component" value="Chromosome"/>
</dbReference>
<gene>
    <name evidence="2" type="ordered locus">Kkor_2119</name>
</gene>
<dbReference type="InParanoid" id="C7R773"/>
<protein>
    <recommendedName>
        <fullName evidence="1">Tll0287-like domain-containing protein</fullName>
    </recommendedName>
</protein>
<sequence>MKKVLTTLLILLIIAGVGYYGWQQYQEAQTKLWEEKAQLAEETLKPIKMQFKETLMNGMQQGVVTAIDYCNLEAPEITEKVPEGVEVGRTSHRVRNPANEPTDLLQAPLDYYLEMERRGEKANGQITQLPSGEWLYVEPIYTQPMCLACHGQNIATEVQTAINEKYPDDQATGFKEGELRGMFWLKLAEDFGSQN</sequence>
<dbReference type="Pfam" id="PF11845">
    <property type="entry name" value="Tll0287-like"/>
    <property type="match status" value="1"/>
</dbReference>
<evidence type="ECO:0000313" key="2">
    <source>
        <dbReference type="EMBL" id="ACV27529.1"/>
    </source>
</evidence>
<dbReference type="OrthoDB" id="9797588at2"/>
<dbReference type="RefSeq" id="WP_015781134.1">
    <property type="nucleotide sequence ID" value="NC_013166.1"/>
</dbReference>
<proteinExistence type="predicted"/>
<dbReference type="HOGENOM" id="CLU_109783_1_0_6"/>
<accession>C7R773</accession>
<dbReference type="AlphaFoldDB" id="C7R773"/>
<evidence type="ECO:0000259" key="1">
    <source>
        <dbReference type="Pfam" id="PF11845"/>
    </source>
</evidence>
<organism evidence="2 3">
    <name type="scientific">Kangiella koreensis (strain DSM 16069 / JCM 12317 / KCTC 12182 / SW-125)</name>
    <dbReference type="NCBI Taxonomy" id="523791"/>
    <lineage>
        <taxon>Bacteria</taxon>
        <taxon>Pseudomonadati</taxon>
        <taxon>Pseudomonadota</taxon>
        <taxon>Gammaproteobacteria</taxon>
        <taxon>Kangiellales</taxon>
        <taxon>Kangiellaceae</taxon>
        <taxon>Kangiella</taxon>
    </lineage>
</organism>
<name>C7R773_KANKD</name>